<dbReference type="Pfam" id="PF02996">
    <property type="entry name" value="Prefoldin"/>
    <property type="match status" value="1"/>
</dbReference>
<accession>A0A6H5I3A9</accession>
<dbReference type="InterPro" id="IPR004127">
    <property type="entry name" value="Prefoldin_subunit_alpha"/>
</dbReference>
<dbReference type="FunFam" id="1.10.287.370:FF:000001">
    <property type="entry name" value="Prefoldin subunit 3"/>
    <property type="match status" value="1"/>
</dbReference>
<gene>
    <name evidence="4" type="ORF">TBRA_LOCUS3656</name>
</gene>
<dbReference type="InterPro" id="IPR009053">
    <property type="entry name" value="Prefoldin"/>
</dbReference>
<dbReference type="Gene3D" id="1.10.287.370">
    <property type="match status" value="1"/>
</dbReference>
<dbReference type="Proteomes" id="UP000479190">
    <property type="component" value="Unassembled WGS sequence"/>
</dbReference>
<sequence>MSECVKDKANDKKELDTTDKKTYAGIPEAEFVDDVDSFMAKPENNGNVEMVLRKLDEAHSKYKFMEYNLVNKRRKLKDQIPDLQNSLKMINKLKVEKENNREMETQFVLSEQIYAKAVIAPTDKVCLWLGANVMLEYSLDDAHVLLTNNIESATKNLGYIEHDLDFLRDQFTTTEVNMARVYNWEVKRRNAGNSMKI</sequence>
<keyword evidence="5" id="KW-1185">Reference proteome</keyword>
<dbReference type="GO" id="GO:0007017">
    <property type="term" value="P:microtubule-based process"/>
    <property type="evidence" value="ECO:0007669"/>
    <property type="project" value="TreeGrafter"/>
</dbReference>
<dbReference type="GO" id="GO:0016272">
    <property type="term" value="C:prefoldin complex"/>
    <property type="evidence" value="ECO:0007669"/>
    <property type="project" value="UniProtKB-UniRule"/>
</dbReference>
<keyword evidence="2 3" id="KW-0143">Chaperone</keyword>
<evidence type="ECO:0000256" key="1">
    <source>
        <dbReference type="ARBA" id="ARBA00010048"/>
    </source>
</evidence>
<comment type="similarity">
    <text evidence="1 3">Belongs to the prefoldin subunit alpha family.</text>
</comment>
<dbReference type="AlphaFoldDB" id="A0A6H5I3A9"/>
<dbReference type="OrthoDB" id="6375174at2759"/>
<evidence type="ECO:0000256" key="3">
    <source>
        <dbReference type="PIRNR" id="PIRNR016396"/>
    </source>
</evidence>
<comment type="subunit">
    <text evidence="3">Heterohexamer of two PFD-alpha type and four PFD-beta type subunits.</text>
</comment>
<evidence type="ECO:0000313" key="4">
    <source>
        <dbReference type="EMBL" id="CAB0031689.1"/>
    </source>
</evidence>
<protein>
    <recommendedName>
        <fullName evidence="3">Prefoldin subunit 3</fullName>
    </recommendedName>
</protein>
<proteinExistence type="inferred from homology"/>
<dbReference type="InterPro" id="IPR016655">
    <property type="entry name" value="PFD3"/>
</dbReference>
<evidence type="ECO:0000313" key="5">
    <source>
        <dbReference type="Proteomes" id="UP000479190"/>
    </source>
</evidence>
<dbReference type="GO" id="GO:0015631">
    <property type="term" value="F:tubulin binding"/>
    <property type="evidence" value="ECO:0007669"/>
    <property type="project" value="TreeGrafter"/>
</dbReference>
<dbReference type="PIRSF" id="PIRSF016396">
    <property type="entry name" value="Prefoldin_subunit_3"/>
    <property type="match status" value="1"/>
</dbReference>
<dbReference type="GO" id="GO:0005737">
    <property type="term" value="C:cytoplasm"/>
    <property type="evidence" value="ECO:0007669"/>
    <property type="project" value="TreeGrafter"/>
</dbReference>
<dbReference type="SUPFAM" id="SSF46579">
    <property type="entry name" value="Prefoldin"/>
    <property type="match status" value="1"/>
</dbReference>
<dbReference type="PANTHER" id="PTHR12409:SF0">
    <property type="entry name" value="PREFOLDIN SUBUNIT 3"/>
    <property type="match status" value="1"/>
</dbReference>
<dbReference type="PANTHER" id="PTHR12409">
    <property type="entry name" value="PREFOLDIN SUBUNIT 3"/>
    <property type="match status" value="1"/>
</dbReference>
<evidence type="ECO:0000256" key="2">
    <source>
        <dbReference type="ARBA" id="ARBA00023186"/>
    </source>
</evidence>
<dbReference type="GO" id="GO:0007021">
    <property type="term" value="P:tubulin complex assembly"/>
    <property type="evidence" value="ECO:0007669"/>
    <property type="project" value="TreeGrafter"/>
</dbReference>
<dbReference type="GO" id="GO:0006457">
    <property type="term" value="P:protein folding"/>
    <property type="evidence" value="ECO:0007669"/>
    <property type="project" value="UniProtKB-UniRule"/>
</dbReference>
<comment type="function">
    <text evidence="3">Binds specifically to cytosolic chaperonin (c-CPN) and transfers target proteins to it. Binds to nascent polypeptide chain and promotes folding in an environment in which there are many competing pathways for nonnative proteins.</text>
</comment>
<dbReference type="CDD" id="cd23156">
    <property type="entry name" value="Prefoldin_3"/>
    <property type="match status" value="1"/>
</dbReference>
<organism evidence="4 5">
    <name type="scientific">Trichogramma brassicae</name>
    <dbReference type="NCBI Taxonomy" id="86971"/>
    <lineage>
        <taxon>Eukaryota</taxon>
        <taxon>Metazoa</taxon>
        <taxon>Ecdysozoa</taxon>
        <taxon>Arthropoda</taxon>
        <taxon>Hexapoda</taxon>
        <taxon>Insecta</taxon>
        <taxon>Pterygota</taxon>
        <taxon>Neoptera</taxon>
        <taxon>Endopterygota</taxon>
        <taxon>Hymenoptera</taxon>
        <taxon>Apocrita</taxon>
        <taxon>Proctotrupomorpha</taxon>
        <taxon>Chalcidoidea</taxon>
        <taxon>Trichogrammatidae</taxon>
        <taxon>Trichogramma</taxon>
    </lineage>
</organism>
<name>A0A6H5I3A9_9HYME</name>
<dbReference type="EMBL" id="CADCXV010000650">
    <property type="protein sequence ID" value="CAB0031689.1"/>
    <property type="molecule type" value="Genomic_DNA"/>
</dbReference>
<reference evidence="4 5" key="1">
    <citation type="submission" date="2020-02" db="EMBL/GenBank/DDBJ databases">
        <authorList>
            <person name="Ferguson B K."/>
        </authorList>
    </citation>
    <scope>NUCLEOTIDE SEQUENCE [LARGE SCALE GENOMIC DNA]</scope>
</reference>